<feature type="compositionally biased region" description="Basic and acidic residues" evidence="2">
    <location>
        <begin position="938"/>
        <end position="951"/>
    </location>
</feature>
<dbReference type="SUPFAM" id="SSF48350">
    <property type="entry name" value="GTPase activation domain, GAP"/>
    <property type="match status" value="1"/>
</dbReference>
<feature type="region of interest" description="Disordered" evidence="2">
    <location>
        <begin position="1004"/>
        <end position="1081"/>
    </location>
</feature>
<feature type="compositionally biased region" description="Basic and acidic residues" evidence="2">
    <location>
        <begin position="1158"/>
        <end position="1169"/>
    </location>
</feature>
<feature type="compositionally biased region" description="Polar residues" evidence="2">
    <location>
        <begin position="1177"/>
        <end position="1189"/>
    </location>
</feature>
<dbReference type="Proteomes" id="UP000184330">
    <property type="component" value="Unassembled WGS sequence"/>
</dbReference>
<evidence type="ECO:0000259" key="3">
    <source>
        <dbReference type="PROSITE" id="PS50238"/>
    </source>
</evidence>
<feature type="compositionally biased region" description="Polar residues" evidence="2">
    <location>
        <begin position="672"/>
        <end position="684"/>
    </location>
</feature>
<dbReference type="OrthoDB" id="9994905at2759"/>
<feature type="compositionally biased region" description="Polar residues" evidence="2">
    <location>
        <begin position="1273"/>
        <end position="1283"/>
    </location>
</feature>
<feature type="compositionally biased region" description="Polar residues" evidence="2">
    <location>
        <begin position="624"/>
        <end position="634"/>
    </location>
</feature>
<evidence type="ECO:0000256" key="1">
    <source>
        <dbReference type="SAM" id="Coils"/>
    </source>
</evidence>
<keyword evidence="5" id="KW-1185">Reference proteome</keyword>
<keyword evidence="1" id="KW-0175">Coiled coil</keyword>
<feature type="coiled-coil region" evidence="1">
    <location>
        <begin position="1457"/>
        <end position="1513"/>
    </location>
</feature>
<dbReference type="Gene3D" id="1.10.555.10">
    <property type="entry name" value="Rho GTPase activation protein"/>
    <property type="match status" value="1"/>
</dbReference>
<feature type="region of interest" description="Disordered" evidence="2">
    <location>
        <begin position="518"/>
        <end position="861"/>
    </location>
</feature>
<feature type="compositionally biased region" description="Low complexity" evidence="2">
    <location>
        <begin position="1061"/>
        <end position="1071"/>
    </location>
</feature>
<dbReference type="SMART" id="SM00324">
    <property type="entry name" value="RhoGAP"/>
    <property type="match status" value="1"/>
</dbReference>
<evidence type="ECO:0000313" key="5">
    <source>
        <dbReference type="Proteomes" id="UP000184330"/>
    </source>
</evidence>
<dbReference type="EMBL" id="FJOG01000009">
    <property type="protein sequence ID" value="CZR57263.1"/>
    <property type="molecule type" value="Genomic_DNA"/>
</dbReference>
<dbReference type="STRING" id="576137.A0A1L7WWZ0"/>
<organism evidence="4 5">
    <name type="scientific">Phialocephala subalpina</name>
    <dbReference type="NCBI Taxonomy" id="576137"/>
    <lineage>
        <taxon>Eukaryota</taxon>
        <taxon>Fungi</taxon>
        <taxon>Dikarya</taxon>
        <taxon>Ascomycota</taxon>
        <taxon>Pezizomycotina</taxon>
        <taxon>Leotiomycetes</taxon>
        <taxon>Helotiales</taxon>
        <taxon>Mollisiaceae</taxon>
        <taxon>Phialocephala</taxon>
        <taxon>Phialocephala fortinii species complex</taxon>
    </lineage>
</organism>
<dbReference type="CDD" id="cd00159">
    <property type="entry name" value="RhoGAP"/>
    <property type="match status" value="1"/>
</dbReference>
<evidence type="ECO:0000313" key="4">
    <source>
        <dbReference type="EMBL" id="CZR57263.1"/>
    </source>
</evidence>
<feature type="compositionally biased region" description="Basic and acidic residues" evidence="2">
    <location>
        <begin position="728"/>
        <end position="743"/>
    </location>
</feature>
<dbReference type="PROSITE" id="PS50238">
    <property type="entry name" value="RHOGAP"/>
    <property type="match status" value="1"/>
</dbReference>
<feature type="domain" description="Rho-GAP" evidence="3">
    <location>
        <begin position="210"/>
        <end position="476"/>
    </location>
</feature>
<dbReference type="InterPro" id="IPR000198">
    <property type="entry name" value="RhoGAP_dom"/>
</dbReference>
<dbReference type="Pfam" id="PF00620">
    <property type="entry name" value="RhoGAP"/>
    <property type="match status" value="1"/>
</dbReference>
<feature type="compositionally biased region" description="Basic residues" evidence="2">
    <location>
        <begin position="564"/>
        <end position="577"/>
    </location>
</feature>
<feature type="compositionally biased region" description="Basic and acidic residues" evidence="2">
    <location>
        <begin position="795"/>
        <end position="837"/>
    </location>
</feature>
<name>A0A1L7WWZ0_9HELO</name>
<proteinExistence type="predicted"/>
<feature type="compositionally biased region" description="Basic and acidic residues" evidence="2">
    <location>
        <begin position="1041"/>
        <end position="1051"/>
    </location>
</feature>
<dbReference type="InterPro" id="IPR008936">
    <property type="entry name" value="Rho_GTPase_activation_prot"/>
</dbReference>
<protein>
    <recommendedName>
        <fullName evidence="3">Rho-GAP domain-containing protein</fullName>
    </recommendedName>
</protein>
<gene>
    <name evidence="4" type="ORF">PAC_07152</name>
</gene>
<reference evidence="4 5" key="1">
    <citation type="submission" date="2016-03" db="EMBL/GenBank/DDBJ databases">
        <authorList>
            <person name="Ploux O."/>
        </authorList>
    </citation>
    <scope>NUCLEOTIDE SEQUENCE [LARGE SCALE GENOMIC DNA]</scope>
    <source>
        <strain evidence="4 5">UAMH 11012</strain>
    </source>
</reference>
<dbReference type="GO" id="GO:0007165">
    <property type="term" value="P:signal transduction"/>
    <property type="evidence" value="ECO:0007669"/>
    <property type="project" value="InterPro"/>
</dbReference>
<accession>A0A1L7WWZ0</accession>
<sequence>MSLHHTLQSNHAGFISCSSSIALSMAQDPVSMTVAQELLSRPNHARQRSAFTTRSSRSYYQFDGSDNQQQAAQLSADAYPVGRSRRAGYTSNTWTSSSGDVLSDQDEIDDRTFFVLEYNRLARKHGVRSIVPEEHEPNDESLNSYTKQASWFSRKILRRTSSSQSMKIKQDRYLKHMRSISDSLRMKSKRDKLKDMDLQALVRLCGLSLLYLPTEYAAGGLAVPTCFRATAQFLIQHAPSTRGVFRIPGSQNAVAALYNHYCSMDEEGQVIAGTVRCPTLPDHIRCDTHDVASAFKKFIAGVPGGILGSLALFNAFISIQTQLHGDAELTRTKQSKVRARLIALAVATLRSQYRRELICAVFGLLSMIGRAAETAPREDERGRPLPTSGLMGYGPLGIVFGPLLVGDLLEDYTVRLVNPHGGLILLPISPPKSRKERSKKTIKSGDEGAVFNNHVDKIKVANNITEMLITHWRDVVRHMKNLSALKVVAGTQSLAVRSAIPPMLRPSASETFAIRKPPDWDEFASPLGRRERSVSPTPNRRCSGVPDILSDNEGPLHQIDNLKVKKQRARQTSHPRMSRPASKTVLSPTLEESPKETSGQARHRVPDGRRRSTTWSSSEEEAANSPQHTQSTSKGPGGKHASNSSSDKENKLPKTQQPSARGKVHHHDHKTQLQTENVVEQENSLNEKRGKPQNSLQDSAHGRAHHHGHHERSQKTNSVEQGSSLGKMEGDQQYHSPKPDAHAPSETVVRTAHNRSEGTSTAKYGATTTPFAQNKGHSPKSSRKEATKSSGGESRNSKTDTHEGPNKLIKSAERAQKKESKKDMILKIKLDKQDTPSKKSKKSRSSALKSSTAATDSSNQVMQVGVHDKFWPFDQMPGSVLSNPHDAHHSKLEITISRAPSRDLGGSDSKNSRKIGGSEPGLQPHTQDLATPRGMSRSLDDNLRRKNKLLDVQRSSMSKDPLTRVSHEEDIASLAKLAQALEAIDASTNGSGVSTSPKGIAISVHQRGTVEYKSQTSTGRGTPRPREQQKIVSPRVTTDAQGKDKQHDQQARVRLSPKFKSQNSASASSDSPLKRQPVHSSEELNSAYFNRLPESATRASIVPDTKTTQFTPRKRTGSPRSPSAKISALVAKYDTADARSSNVHAATASPTRSPAKTLGREISGKKGPFEEGLVATYISNPPSPTRSQMSSKSGKSEKTPKSSKSPKSRRTPESAVRPLNFERNTSPTKISAPRRILRTSLEDTTPLRPVQKSVENAFPSTSPSKIPRARVQPNVSPQKSFDGSASKDASRNPSQAQPPEQLDPTASVVQRVARSTPRAPTPPPNIRRSLHEVMTEIRGPAPSLLHPGMLRSVRELTEASEEGDTAGDHSSKVVDCLPSSEMTSDATKLDGPAGELRIHPMPRQHTEQPLRISRSISGDLPTYVHPESPFRDTFSNHVSPTTSPPPSRKNSVLYHEIKRLQQQLVAKTEEALQLKQQLEARKHLDIGSLSEELREAKKDLEKWKTRAKVAEKQLEIVFKAPSRITSTQLAYSTMSRFSDRADAAKTDGPSDSLSATEKLRKVFNGTDGAASEEGSQDSTDTVVRDVRDVITGSEYTMWVKQTMSAFDATDAS</sequence>
<feature type="compositionally biased region" description="Polar residues" evidence="2">
    <location>
        <begin position="757"/>
        <end position="776"/>
    </location>
</feature>
<feature type="region of interest" description="Disordered" evidence="2">
    <location>
        <begin position="894"/>
        <end position="966"/>
    </location>
</feature>
<evidence type="ECO:0000256" key="2">
    <source>
        <dbReference type="SAM" id="MobiDB-lite"/>
    </source>
</evidence>
<feature type="compositionally biased region" description="Polar residues" evidence="2">
    <location>
        <begin position="715"/>
        <end position="724"/>
    </location>
</feature>
<feature type="region of interest" description="Disordered" evidence="2">
    <location>
        <begin position="1095"/>
        <end position="1328"/>
    </location>
</feature>
<feature type="compositionally biased region" description="Basic residues" evidence="2">
    <location>
        <begin position="702"/>
        <end position="712"/>
    </location>
</feature>
<feature type="compositionally biased region" description="Low complexity" evidence="2">
    <location>
        <begin position="845"/>
        <end position="858"/>
    </location>
</feature>
<feature type="compositionally biased region" description="Polar residues" evidence="2">
    <location>
        <begin position="1138"/>
        <end position="1154"/>
    </location>
</feature>